<feature type="transmembrane region" description="Helical" evidence="1">
    <location>
        <begin position="93"/>
        <end position="109"/>
    </location>
</feature>
<comment type="caution">
    <text evidence="2">The sequence shown here is derived from an EMBL/GenBank/DDBJ whole genome shotgun (WGS) entry which is preliminary data.</text>
</comment>
<organism evidence="2 3">
    <name type="scientific">Haloferula sargassicola</name>
    <dbReference type="NCBI Taxonomy" id="490096"/>
    <lineage>
        <taxon>Bacteria</taxon>
        <taxon>Pseudomonadati</taxon>
        <taxon>Verrucomicrobiota</taxon>
        <taxon>Verrucomicrobiia</taxon>
        <taxon>Verrucomicrobiales</taxon>
        <taxon>Verrucomicrobiaceae</taxon>
        <taxon>Haloferula</taxon>
    </lineage>
</organism>
<evidence type="ECO:0008006" key="4">
    <source>
        <dbReference type="Google" id="ProtNLM"/>
    </source>
</evidence>
<keyword evidence="1" id="KW-0472">Membrane</keyword>
<proteinExistence type="predicted"/>
<feature type="transmembrane region" description="Helical" evidence="1">
    <location>
        <begin position="56"/>
        <end position="73"/>
    </location>
</feature>
<evidence type="ECO:0000313" key="3">
    <source>
        <dbReference type="Proteomes" id="UP001476282"/>
    </source>
</evidence>
<name>A0ABP9UJG3_9BACT</name>
<feature type="transmembrane region" description="Helical" evidence="1">
    <location>
        <begin position="15"/>
        <end position="35"/>
    </location>
</feature>
<evidence type="ECO:0000313" key="2">
    <source>
        <dbReference type="EMBL" id="GAA5481464.1"/>
    </source>
</evidence>
<evidence type="ECO:0000256" key="1">
    <source>
        <dbReference type="SAM" id="Phobius"/>
    </source>
</evidence>
<gene>
    <name evidence="2" type="ORF">Hsar01_00673</name>
</gene>
<feature type="transmembrane region" description="Helical" evidence="1">
    <location>
        <begin position="182"/>
        <end position="202"/>
    </location>
</feature>
<protein>
    <recommendedName>
        <fullName evidence="4">Yip1 domain-containing protein</fullName>
    </recommendedName>
</protein>
<dbReference type="RefSeq" id="WP_353565615.1">
    <property type="nucleotide sequence ID" value="NZ_BAABRI010000003.1"/>
</dbReference>
<feature type="transmembrane region" description="Helical" evidence="1">
    <location>
        <begin position="143"/>
        <end position="161"/>
    </location>
</feature>
<sequence length="205" mass="22705">MDPAQAMHPYEKLPLFGTGLVLGLFLIGLHLVMLLKAQPVQGFLKKFPRNQQLGQVLMGVGLIWFWLLVAKPGRGPLHYLAMDLGDQFNATKPLLRILVPVLIVALGIAIKEFLAVRALGLLGLMAAAPLLESAFLKDPQSRLLIPLWTYALIIASLYWVGMPYLFRDLVSWATARQARWKALSVVGLAYGAAIVLCALLFWRGY</sequence>
<dbReference type="EMBL" id="BAABRI010000003">
    <property type="protein sequence ID" value="GAA5481464.1"/>
    <property type="molecule type" value="Genomic_DNA"/>
</dbReference>
<keyword evidence="1" id="KW-0812">Transmembrane</keyword>
<accession>A0ABP9UJG3</accession>
<keyword evidence="3" id="KW-1185">Reference proteome</keyword>
<keyword evidence="1" id="KW-1133">Transmembrane helix</keyword>
<dbReference type="Proteomes" id="UP001476282">
    <property type="component" value="Unassembled WGS sequence"/>
</dbReference>
<reference evidence="2 3" key="1">
    <citation type="submission" date="2024-02" db="EMBL/GenBank/DDBJ databases">
        <title>Haloferula sargassicola NBRC 104335.</title>
        <authorList>
            <person name="Ichikawa N."/>
            <person name="Katano-Makiyama Y."/>
            <person name="Hidaka K."/>
        </authorList>
    </citation>
    <scope>NUCLEOTIDE SEQUENCE [LARGE SCALE GENOMIC DNA]</scope>
    <source>
        <strain evidence="2 3">NBRC 104335</strain>
    </source>
</reference>
<feature type="transmembrane region" description="Helical" evidence="1">
    <location>
        <begin position="114"/>
        <end position="131"/>
    </location>
</feature>